<evidence type="ECO:0000256" key="1">
    <source>
        <dbReference type="SAM" id="MobiDB-lite"/>
    </source>
</evidence>
<feature type="compositionally biased region" description="Basic and acidic residues" evidence="1">
    <location>
        <begin position="460"/>
        <end position="479"/>
    </location>
</feature>
<dbReference type="EMBL" id="GDID01006606">
    <property type="protein sequence ID" value="JAP90000.1"/>
    <property type="molecule type" value="Transcribed_RNA"/>
</dbReference>
<reference evidence="2" key="1">
    <citation type="submission" date="2015-07" db="EMBL/GenBank/DDBJ databases">
        <title>Adaptation to a free-living lifestyle via gene acquisitions in the diplomonad Trepomonas sp. PC1.</title>
        <authorList>
            <person name="Xu F."/>
            <person name="Jerlstrom-Hultqvist J."/>
            <person name="Kolisko M."/>
            <person name="Simpson A.G.B."/>
            <person name="Roger A.J."/>
            <person name="Svard S.G."/>
            <person name="Andersson J.O."/>
        </authorList>
    </citation>
    <scope>NUCLEOTIDE SEQUENCE</scope>
    <source>
        <strain evidence="2">PC1</strain>
    </source>
</reference>
<proteinExistence type="predicted"/>
<name>A0A146JZ69_9EUKA</name>
<sequence>KIFQTEQTFMSQLFILALKGSKQQQLSEFINTYQNKKTQLSTLSQKFLFDYIIQHKNVDLKIIQEAFRDENITITVLFPFSPIYLNTTRYFEDALEFALIGNAKRTKYKLLASEFIQVLQGQLENPVLTPNIDFLREVVANELPEPQNIYQDLVFSAMTLFRTKQNIQELMQKCAQFKDNIFAAQILNDDLQKHQKMCQVKINPKLLEQQLFNFISDVWEEVQLKIEFTSVKDETPTKISSIQKKLLFQDVSDKVKSVKVSEDGNLQVSLREFLILRFCQVDPQQIQEQDIRSEVVSIFSRAEPKILMSHFSQKSRLSSQGKSDEEDLKDENVIKPNVRSVVHQEDQTEKKNYGKIQAKNQSNVHQHHEELDLSEIVNTQESQEFENNEIQPPKIEVDNDLFKHEIEEQKALKKEPIKEVQPLKELEQISTQTEDRPSEAIIGSQNKLRSQVDFTVESETEFKSQKTDENLEKQAPKENQKAQEFAKTKAECFKNMAKFQIKYQKHLPKMEWVHLMHEAKAQLKENYSKFGADEAIAKFSQNYENAELKSVDGEDLQAEYAKLVAEVYFAQ</sequence>
<accession>A0A146JZ69</accession>
<protein>
    <submittedName>
        <fullName evidence="2">Uncharacterized protein</fullName>
    </submittedName>
</protein>
<evidence type="ECO:0000313" key="2">
    <source>
        <dbReference type="EMBL" id="JAP90000.1"/>
    </source>
</evidence>
<feature type="compositionally biased region" description="Basic and acidic residues" evidence="1">
    <location>
        <begin position="426"/>
        <end position="438"/>
    </location>
</feature>
<feature type="non-terminal residue" evidence="2">
    <location>
        <position position="1"/>
    </location>
</feature>
<gene>
    <name evidence="2" type="ORF">TPC1_30505</name>
</gene>
<organism evidence="2">
    <name type="scientific">Trepomonas sp. PC1</name>
    <dbReference type="NCBI Taxonomy" id="1076344"/>
    <lineage>
        <taxon>Eukaryota</taxon>
        <taxon>Metamonada</taxon>
        <taxon>Diplomonadida</taxon>
        <taxon>Hexamitidae</taxon>
        <taxon>Hexamitinae</taxon>
        <taxon>Trepomonas</taxon>
    </lineage>
</organism>
<feature type="region of interest" description="Disordered" evidence="1">
    <location>
        <begin position="459"/>
        <end position="479"/>
    </location>
</feature>
<feature type="region of interest" description="Disordered" evidence="1">
    <location>
        <begin position="426"/>
        <end position="446"/>
    </location>
</feature>
<dbReference type="AlphaFoldDB" id="A0A146JZ69"/>